<sequence length="117" mass="13058">MEALVIIAHGSKVKSSNDEIVDIVSKIKSNITTELLVSHAFLELCEPSISVAINEAIKQNCKKIKIFPYFLAAGKHVQEDIPSEIQRFKDLYPEIDFILLPHIGKCNGIENLIISNL</sequence>
<evidence type="ECO:0000256" key="1">
    <source>
        <dbReference type="ARBA" id="ARBA00022723"/>
    </source>
</evidence>
<evidence type="ECO:0000313" key="4">
    <source>
        <dbReference type="Proteomes" id="UP000251135"/>
    </source>
</evidence>
<dbReference type="GO" id="GO:0046872">
    <property type="term" value="F:metal ion binding"/>
    <property type="evidence" value="ECO:0007669"/>
    <property type="project" value="UniProtKB-KW"/>
</dbReference>
<dbReference type="SUPFAM" id="SSF53800">
    <property type="entry name" value="Chelatase"/>
    <property type="match status" value="1"/>
</dbReference>
<accession>A0A363CYG8</accession>
<keyword evidence="4" id="KW-1185">Reference proteome</keyword>
<dbReference type="InterPro" id="IPR050963">
    <property type="entry name" value="Sirohydro_Cobaltochel/CbiX"/>
</dbReference>
<dbReference type="CDD" id="cd03416">
    <property type="entry name" value="CbiX_SirB_N"/>
    <property type="match status" value="1"/>
</dbReference>
<dbReference type="PANTHER" id="PTHR33542">
    <property type="entry name" value="SIROHYDROCHLORIN FERROCHELATASE, CHLOROPLASTIC"/>
    <property type="match status" value="1"/>
</dbReference>
<keyword evidence="1" id="KW-0479">Metal-binding</keyword>
<gene>
    <name evidence="3" type="ORF">B0174_07700</name>
</gene>
<proteinExistence type="predicted"/>
<keyword evidence="2" id="KW-0456">Lyase</keyword>
<dbReference type="InterPro" id="IPR002762">
    <property type="entry name" value="CbiX-like"/>
</dbReference>
<dbReference type="Proteomes" id="UP000251135">
    <property type="component" value="Unassembled WGS sequence"/>
</dbReference>
<protein>
    <recommendedName>
        <fullName evidence="5">Cobalamin biosynthesis protein CbiX</fullName>
    </recommendedName>
</protein>
<dbReference type="Gene3D" id="3.40.50.1400">
    <property type="match status" value="1"/>
</dbReference>
<dbReference type="RefSeq" id="WP_108559348.1">
    <property type="nucleotide sequence ID" value="NZ_MUXE01000010.1"/>
</dbReference>
<organism evidence="3 4">
    <name type="scientific">Arcobacter caeni</name>
    <dbReference type="NCBI Taxonomy" id="1912877"/>
    <lineage>
        <taxon>Bacteria</taxon>
        <taxon>Pseudomonadati</taxon>
        <taxon>Campylobacterota</taxon>
        <taxon>Epsilonproteobacteria</taxon>
        <taxon>Campylobacterales</taxon>
        <taxon>Arcobacteraceae</taxon>
        <taxon>Arcobacter</taxon>
    </lineage>
</organism>
<dbReference type="OrthoDB" id="9797895at2"/>
<reference evidence="3 4" key="1">
    <citation type="submission" date="2017-02" db="EMBL/GenBank/DDBJ databases">
        <title>Arcobacter caeni sp. nov, a new Arcobacter species isolated from reclaimed water.</title>
        <authorList>
            <person name="Figueras M.J."/>
            <person name="Perez-Cataluna A."/>
            <person name="Salas-Masso N."/>
        </authorList>
    </citation>
    <scope>NUCLEOTIDE SEQUENCE [LARGE SCALE GENOMIC DNA]</scope>
    <source>
        <strain evidence="3 4">RW17-10</strain>
    </source>
</reference>
<evidence type="ECO:0000256" key="2">
    <source>
        <dbReference type="ARBA" id="ARBA00023239"/>
    </source>
</evidence>
<dbReference type="GO" id="GO:0016829">
    <property type="term" value="F:lyase activity"/>
    <property type="evidence" value="ECO:0007669"/>
    <property type="project" value="UniProtKB-KW"/>
</dbReference>
<dbReference type="AlphaFoldDB" id="A0A363CYG8"/>
<comment type="caution">
    <text evidence="3">The sequence shown here is derived from an EMBL/GenBank/DDBJ whole genome shotgun (WGS) entry which is preliminary data.</text>
</comment>
<evidence type="ECO:0008006" key="5">
    <source>
        <dbReference type="Google" id="ProtNLM"/>
    </source>
</evidence>
<dbReference type="PANTHER" id="PTHR33542:SF3">
    <property type="entry name" value="SIROHYDROCHLORIN FERROCHELATASE, CHLOROPLASTIC"/>
    <property type="match status" value="1"/>
</dbReference>
<dbReference type="EMBL" id="MUXE01000010">
    <property type="protein sequence ID" value="PUE64091.1"/>
    <property type="molecule type" value="Genomic_DNA"/>
</dbReference>
<evidence type="ECO:0000313" key="3">
    <source>
        <dbReference type="EMBL" id="PUE64091.1"/>
    </source>
</evidence>
<dbReference type="Pfam" id="PF01903">
    <property type="entry name" value="CbiX"/>
    <property type="match status" value="1"/>
</dbReference>
<name>A0A363CYG8_9BACT</name>